<dbReference type="AlphaFoldDB" id="A0A1V3WXS3"/>
<evidence type="ECO:0000313" key="1">
    <source>
        <dbReference type="EMBL" id="OOK71774.1"/>
    </source>
</evidence>
<accession>A0A1V3WXS3</accession>
<organism evidence="1 2">
    <name type="scientific">Mycobacterium kansasii</name>
    <dbReference type="NCBI Taxonomy" id="1768"/>
    <lineage>
        <taxon>Bacteria</taxon>
        <taxon>Bacillati</taxon>
        <taxon>Actinomycetota</taxon>
        <taxon>Actinomycetes</taxon>
        <taxon>Mycobacteriales</taxon>
        <taxon>Mycobacteriaceae</taxon>
        <taxon>Mycobacterium</taxon>
    </lineage>
</organism>
<dbReference type="EMBL" id="MVBM01000005">
    <property type="protein sequence ID" value="OOK71774.1"/>
    <property type="molecule type" value="Genomic_DNA"/>
</dbReference>
<proteinExistence type="predicted"/>
<comment type="caution">
    <text evidence="1">The sequence shown here is derived from an EMBL/GenBank/DDBJ whole genome shotgun (WGS) entry which is preliminary data.</text>
</comment>
<sequence length="38" mass="4365">MYAEVRHRGAFLPASARLDAGGWQAARRLDQRQRAEPR</sequence>
<dbReference type="Proteomes" id="UP000189229">
    <property type="component" value="Unassembled WGS sequence"/>
</dbReference>
<protein>
    <submittedName>
        <fullName evidence="1">Uncharacterized protein</fullName>
    </submittedName>
</protein>
<gene>
    <name evidence="1" type="ORF">BZL30_5917</name>
</gene>
<name>A0A1V3WXS3_MYCKA</name>
<reference evidence="1 2" key="1">
    <citation type="submission" date="2017-02" db="EMBL/GenBank/DDBJ databases">
        <title>Complete genome sequences of Mycobacterium kansasii strains isolated from rhesus macaques.</title>
        <authorList>
            <person name="Panda A."/>
            <person name="Nagaraj S."/>
            <person name="Zhao X."/>
            <person name="Tettelin H."/>
            <person name="Detolla L.J."/>
        </authorList>
    </citation>
    <scope>NUCLEOTIDE SEQUENCE [LARGE SCALE GENOMIC DNA]</scope>
    <source>
        <strain evidence="1 2">11-3813</strain>
    </source>
</reference>
<evidence type="ECO:0000313" key="2">
    <source>
        <dbReference type="Proteomes" id="UP000189229"/>
    </source>
</evidence>